<name>A0A6L9U4X5_9HYPH</name>
<dbReference type="AlphaFoldDB" id="A0A6L9U4X5"/>
<organism evidence="1 2">
    <name type="scientific">Rhizobium lusitanum</name>
    <dbReference type="NCBI Taxonomy" id="293958"/>
    <lineage>
        <taxon>Bacteria</taxon>
        <taxon>Pseudomonadati</taxon>
        <taxon>Pseudomonadota</taxon>
        <taxon>Alphaproteobacteria</taxon>
        <taxon>Hyphomicrobiales</taxon>
        <taxon>Rhizobiaceae</taxon>
        <taxon>Rhizobium/Agrobacterium group</taxon>
        <taxon>Rhizobium</taxon>
    </lineage>
</organism>
<proteinExistence type="predicted"/>
<dbReference type="Proteomes" id="UP000483035">
    <property type="component" value="Unassembled WGS sequence"/>
</dbReference>
<sequence>MANPLNTMEWLAAQFRARANDDPDDHTEKDADEVDEAKACFIAMLAALKHIHHAVSLNEADMKPGVRNYLQAIIDPVVAKAEDRADG</sequence>
<accession>A0A6L9U4X5</accession>
<evidence type="ECO:0000313" key="1">
    <source>
        <dbReference type="EMBL" id="NEI71005.1"/>
    </source>
</evidence>
<comment type="caution">
    <text evidence="1">The sequence shown here is derived from an EMBL/GenBank/DDBJ whole genome shotgun (WGS) entry which is preliminary data.</text>
</comment>
<dbReference type="RefSeq" id="WP_163987487.1">
    <property type="nucleotide sequence ID" value="NZ_WUEY01000006.1"/>
</dbReference>
<dbReference type="EMBL" id="WUEY01000006">
    <property type="protein sequence ID" value="NEI71005.1"/>
    <property type="molecule type" value="Genomic_DNA"/>
</dbReference>
<protein>
    <submittedName>
        <fullName evidence="1">Uncharacterized protein</fullName>
    </submittedName>
</protein>
<reference evidence="1 2" key="1">
    <citation type="submission" date="2019-12" db="EMBL/GenBank/DDBJ databases">
        <title>Rhizobium genotypes associated with high levels of biological nitrogen fixation by grain legumes in a temperate-maritime cropping system.</title>
        <authorList>
            <person name="Maluk M."/>
            <person name="Francesc Ferrando Molina F."/>
            <person name="Lopez Del Egido L."/>
            <person name="Lafos M."/>
            <person name="Langarica-Fuentes A."/>
            <person name="Gebre Yohannes G."/>
            <person name="Young M.W."/>
            <person name="Martin P."/>
            <person name="Gantlett R."/>
            <person name="Kenicer G."/>
            <person name="Hawes C."/>
            <person name="Begg G.S."/>
            <person name="Quilliam R.S."/>
            <person name="Squire G.R."/>
            <person name="Poole P.S."/>
            <person name="Young P.W."/>
            <person name="Iannetta P.M."/>
            <person name="James E.K."/>
        </authorList>
    </citation>
    <scope>NUCLEOTIDE SEQUENCE [LARGE SCALE GENOMIC DNA]</scope>
    <source>
        <strain evidence="1 2">JHI1118</strain>
    </source>
</reference>
<gene>
    <name evidence="1" type="ORF">GR212_15610</name>
</gene>
<evidence type="ECO:0000313" key="2">
    <source>
        <dbReference type="Proteomes" id="UP000483035"/>
    </source>
</evidence>